<gene>
    <name evidence="1" type="ORF">Acy02nite_68410</name>
</gene>
<evidence type="ECO:0000313" key="2">
    <source>
        <dbReference type="Proteomes" id="UP000619479"/>
    </source>
</evidence>
<name>A0A919M437_9ACTN</name>
<proteinExistence type="predicted"/>
<dbReference type="Proteomes" id="UP000619479">
    <property type="component" value="Unassembled WGS sequence"/>
</dbReference>
<dbReference type="AlphaFoldDB" id="A0A919M437"/>
<keyword evidence="2" id="KW-1185">Reference proteome</keyword>
<comment type="caution">
    <text evidence="1">The sequence shown here is derived from an EMBL/GenBank/DDBJ whole genome shotgun (WGS) entry which is preliminary data.</text>
</comment>
<reference evidence="1" key="1">
    <citation type="submission" date="2021-01" db="EMBL/GenBank/DDBJ databases">
        <title>Whole genome shotgun sequence of Actinoplanes cyaneus NBRC 14990.</title>
        <authorList>
            <person name="Komaki H."/>
            <person name="Tamura T."/>
        </authorList>
    </citation>
    <scope>NUCLEOTIDE SEQUENCE</scope>
    <source>
        <strain evidence="1">NBRC 14990</strain>
    </source>
</reference>
<protein>
    <submittedName>
        <fullName evidence="1">Uncharacterized protein</fullName>
    </submittedName>
</protein>
<dbReference type="RefSeq" id="WP_203750191.1">
    <property type="nucleotide sequence ID" value="NZ_BAAAUC010000001.1"/>
</dbReference>
<dbReference type="EMBL" id="BOMH01000056">
    <property type="protein sequence ID" value="GID68960.1"/>
    <property type="molecule type" value="Genomic_DNA"/>
</dbReference>
<accession>A0A919M437</accession>
<organism evidence="1 2">
    <name type="scientific">Actinoplanes cyaneus</name>
    <dbReference type="NCBI Taxonomy" id="52696"/>
    <lineage>
        <taxon>Bacteria</taxon>
        <taxon>Bacillati</taxon>
        <taxon>Actinomycetota</taxon>
        <taxon>Actinomycetes</taxon>
        <taxon>Micromonosporales</taxon>
        <taxon>Micromonosporaceae</taxon>
        <taxon>Actinoplanes</taxon>
    </lineage>
</organism>
<evidence type="ECO:0000313" key="1">
    <source>
        <dbReference type="EMBL" id="GID68960.1"/>
    </source>
</evidence>
<sequence>MRFPDEVVLLRPVGTDEYGNPDGSWANPLATETAGFLSGDTVYLPAGTDVLKGDRLLVAGRTYAVVDDPAEARSPSRTVLVTLKVKMLEAPPPATTAVRRTGDTMTGALVLVDGSPAASEAYVLAHAVEGGGTVSWANVLDKPASYPPAAHGHSLAEVAGLVAALATFAPAIKRWNGTAYVADSTATIYVGPADPGSVPDGSVWIDTSE</sequence>